<evidence type="ECO:0000256" key="4">
    <source>
        <dbReference type="ARBA" id="ARBA00022555"/>
    </source>
</evidence>
<feature type="non-terminal residue" evidence="15">
    <location>
        <position position="1"/>
    </location>
</feature>
<evidence type="ECO:0000256" key="1">
    <source>
        <dbReference type="ARBA" id="ARBA00003986"/>
    </source>
</evidence>
<evidence type="ECO:0000256" key="10">
    <source>
        <dbReference type="ARBA" id="ARBA00023157"/>
    </source>
</evidence>
<keyword evidence="12" id="KW-0853">WD repeat</keyword>
<dbReference type="SUPFAM" id="SSF52402">
    <property type="entry name" value="Adenine nucleotide alpha hydrolases-like"/>
    <property type="match status" value="1"/>
</dbReference>
<dbReference type="AlphaFoldDB" id="A0A1J8RBR0"/>
<keyword evidence="8" id="KW-0067">ATP-binding</keyword>
<gene>
    <name evidence="15" type="ORF">AZE42_11908</name>
</gene>
<evidence type="ECO:0000256" key="3">
    <source>
        <dbReference type="ARBA" id="ARBA00011953"/>
    </source>
</evidence>
<evidence type="ECO:0000259" key="14">
    <source>
        <dbReference type="Pfam" id="PF20259"/>
    </source>
</evidence>
<keyword evidence="10" id="KW-1015">Disulfide bond</keyword>
<dbReference type="Pfam" id="PF00400">
    <property type="entry name" value="WD40"/>
    <property type="match status" value="2"/>
</dbReference>
<evidence type="ECO:0000256" key="5">
    <source>
        <dbReference type="ARBA" id="ARBA00022679"/>
    </source>
</evidence>
<evidence type="ECO:0000256" key="6">
    <source>
        <dbReference type="ARBA" id="ARBA00022694"/>
    </source>
</evidence>
<dbReference type="FunFam" id="3.40.50.620:FF:000115">
    <property type="entry name" value="tRNA-specific 2-thiouridylase MnmA"/>
    <property type="match status" value="1"/>
</dbReference>
<dbReference type="GO" id="GO:0000049">
    <property type="term" value="F:tRNA binding"/>
    <property type="evidence" value="ECO:0007669"/>
    <property type="project" value="UniProtKB-KW"/>
</dbReference>
<dbReference type="InterPro" id="IPR014729">
    <property type="entry name" value="Rossmann-like_a/b/a_fold"/>
</dbReference>
<feature type="repeat" description="WD" evidence="12">
    <location>
        <begin position="451"/>
        <end position="492"/>
    </location>
</feature>
<dbReference type="Pfam" id="PF03054">
    <property type="entry name" value="tRNA_Me_trans"/>
    <property type="match status" value="1"/>
</dbReference>
<dbReference type="SMART" id="SM00320">
    <property type="entry name" value="WD40"/>
    <property type="match status" value="3"/>
</dbReference>
<keyword evidence="16" id="KW-1185">Reference proteome</keyword>
<comment type="caution">
    <text evidence="15">The sequence shown here is derived from an EMBL/GenBank/DDBJ whole genome shotgun (WGS) entry which is preliminary data.</text>
</comment>
<keyword evidence="4" id="KW-0820">tRNA-binding</keyword>
<dbReference type="InterPro" id="IPR015943">
    <property type="entry name" value="WD40/YVTN_repeat-like_dom_sf"/>
</dbReference>
<dbReference type="Pfam" id="PF20258">
    <property type="entry name" value="tRNA_Me_trans_C"/>
    <property type="match status" value="1"/>
</dbReference>
<dbReference type="PROSITE" id="PS50082">
    <property type="entry name" value="WD_REPEATS_2"/>
    <property type="match status" value="1"/>
</dbReference>
<feature type="domain" description="tRNA-specific 2-thiouridylase MnmA-like C-terminal" evidence="13">
    <location>
        <begin position="314"/>
        <end position="392"/>
    </location>
</feature>
<comment type="function">
    <text evidence="1">Catalyzes the 2-thiolation of uridine at the wobble position (U34) of mitochondrial tRNA(Lys), tRNA(Glu) and tRNA(Gln). Required for the formation of 5-taurinomethyl-2-thiouridine (tm5s2U) of mitochondrial tRNA(Lys), tRNA(Glu), and tRNA(Gln) at the wobble position. ATP is required to activate the C2 atom of the wobble base.</text>
</comment>
<dbReference type="PANTHER" id="PTHR11933:SF5">
    <property type="entry name" value="MITOCHONDRIAL TRNA-SPECIFIC 2-THIOURIDYLASE 1"/>
    <property type="match status" value="1"/>
</dbReference>
<proteinExistence type="inferred from homology"/>
<dbReference type="InterPro" id="IPR046885">
    <property type="entry name" value="MnmA-like_C"/>
</dbReference>
<sequence>FRRCHFLRLQKLQIRSYYDSRTHFPTKGDKVVVAMSGGVDSSVTAKLLADKDYDLSAVFMRNWDTRDESGSDRGCEWEKDWEDVRRVCKVLDIPCKLVDLSREYWTRVFEPSLKFWESGITPNPDIWCNKEVKFGALVDHLTQDPGFSNTPWLATGHYASKDWKDLNGVSRPRLLRPCDVTKDQTYYLSSIPEHSLARALFPLGNLKKTEVRELAAKWNLPTAMREESMGICFVGEKRKFHDFISQYIPPRPGPIIDLETGQQVGEHTGPWNFTIGQGAKVKGLKEKTFVAKKDILKNVIYVVPGTDHPALYAQSLIIRDWKWIWADKPPIELTHPGGLKARMKFRHVMSDVGCIVYTDNGHTRIDFDEPQKAVAPGQVATIYIDDWCLGCANLSLAWPPDGTSLLSTGDKAHSTILQWDTSTWPQVGVHWFSRTREVLPSAGPSVETGLPIHHHRNINAIAINSTGILVASASSDGRVLLWKFLDQQIISIFLHCGRVFSVTFSTDGKHIFSGGDDKKISQRAVPEHALPDDPPEPLALGVDATRRSNTEVCTLCS</sequence>
<dbReference type="PANTHER" id="PTHR11933">
    <property type="entry name" value="TRNA 5-METHYLAMINOMETHYL-2-THIOURIDYLATE -METHYLTRANSFERASE"/>
    <property type="match status" value="1"/>
</dbReference>
<keyword evidence="6" id="KW-0819">tRNA processing</keyword>
<dbReference type="NCBIfam" id="TIGR00420">
    <property type="entry name" value="trmU"/>
    <property type="match status" value="1"/>
</dbReference>
<dbReference type="InterPro" id="IPR001680">
    <property type="entry name" value="WD40_rpt"/>
</dbReference>
<dbReference type="OrthoDB" id="3685at2759"/>
<dbReference type="Gene3D" id="2.30.30.280">
    <property type="entry name" value="Adenine nucleotide alpha hydrolases-like domains"/>
    <property type="match status" value="1"/>
</dbReference>
<evidence type="ECO:0000256" key="7">
    <source>
        <dbReference type="ARBA" id="ARBA00022741"/>
    </source>
</evidence>
<dbReference type="GO" id="GO:0005524">
    <property type="term" value="F:ATP binding"/>
    <property type="evidence" value="ECO:0007669"/>
    <property type="project" value="UniProtKB-KW"/>
</dbReference>
<dbReference type="NCBIfam" id="NF001138">
    <property type="entry name" value="PRK00143.1"/>
    <property type="match status" value="1"/>
</dbReference>
<dbReference type="Gene3D" id="2.130.10.10">
    <property type="entry name" value="YVTN repeat-like/Quinoprotein amine dehydrogenase"/>
    <property type="match status" value="1"/>
</dbReference>
<dbReference type="GO" id="GO:0016783">
    <property type="term" value="F:sulfurtransferase activity"/>
    <property type="evidence" value="ECO:0007669"/>
    <property type="project" value="InterPro"/>
</dbReference>
<dbReference type="InterPro" id="IPR004506">
    <property type="entry name" value="MnmA-like"/>
</dbReference>
<reference evidence="15 16" key="1">
    <citation type="submission" date="2016-03" db="EMBL/GenBank/DDBJ databases">
        <title>Comparative genomics of the ectomycorrhizal sister species Rhizopogon vinicolor and Rhizopogon vesiculosus (Basidiomycota: Boletales) reveals a divergence of the mating type B locus.</title>
        <authorList>
            <person name="Mujic A.B."/>
            <person name="Kuo A."/>
            <person name="Tritt A."/>
            <person name="Lipzen A."/>
            <person name="Chen C."/>
            <person name="Johnson J."/>
            <person name="Sharma A."/>
            <person name="Barry K."/>
            <person name="Grigoriev I.V."/>
            <person name="Spatafora J.W."/>
        </authorList>
    </citation>
    <scope>NUCLEOTIDE SEQUENCE [LARGE SCALE GENOMIC DNA]</scope>
    <source>
        <strain evidence="15 16">AM-OR11-056</strain>
    </source>
</reference>
<dbReference type="Gene3D" id="2.40.30.10">
    <property type="entry name" value="Translation factors"/>
    <property type="match status" value="1"/>
</dbReference>
<evidence type="ECO:0000256" key="9">
    <source>
        <dbReference type="ARBA" id="ARBA00022884"/>
    </source>
</evidence>
<keyword evidence="9" id="KW-0694">RNA-binding</keyword>
<evidence type="ECO:0000256" key="8">
    <source>
        <dbReference type="ARBA" id="ARBA00022840"/>
    </source>
</evidence>
<evidence type="ECO:0000256" key="11">
    <source>
        <dbReference type="ARBA" id="ARBA00049564"/>
    </source>
</evidence>
<dbReference type="GO" id="GO:0002143">
    <property type="term" value="P:tRNA wobble position uridine thiolation"/>
    <property type="evidence" value="ECO:0007669"/>
    <property type="project" value="TreeGrafter"/>
</dbReference>
<evidence type="ECO:0000256" key="2">
    <source>
        <dbReference type="ARBA" id="ARBA00006191"/>
    </source>
</evidence>
<keyword evidence="7" id="KW-0547">Nucleotide-binding</keyword>
<dbReference type="FunFam" id="2.30.30.280:FF:000001">
    <property type="entry name" value="tRNA-specific 2-thiouridylase MnmA"/>
    <property type="match status" value="1"/>
</dbReference>
<dbReference type="EMBL" id="LVVM01001144">
    <property type="protein sequence ID" value="OJA19178.1"/>
    <property type="molecule type" value="Genomic_DNA"/>
</dbReference>
<dbReference type="STRING" id="180088.A0A1J8RBR0"/>
<dbReference type="CDD" id="cd01998">
    <property type="entry name" value="MnmA_TRMU-like"/>
    <property type="match status" value="1"/>
</dbReference>
<protein>
    <recommendedName>
        <fullName evidence="3">tRNA-5-taurinomethyluridine 2-sulfurtransferase</fullName>
        <ecNumber evidence="3">2.8.1.14</ecNumber>
    </recommendedName>
</protein>
<comment type="catalytic activity">
    <reaction evidence="11">
        <text>5-taurinomethyluridine(34) in tRNA + S-sulfanyl-L-cysteinyl-[protein] + AH2 + ATP = 5-taurinomethyl-2-thiouridine(34) in tRNA + L-cysteinyl-[protein] + A + AMP + diphosphate + H(+)</text>
        <dbReference type="Rhea" id="RHEA:47040"/>
        <dbReference type="Rhea" id="RHEA-COMP:10131"/>
        <dbReference type="Rhea" id="RHEA-COMP:11726"/>
        <dbReference type="Rhea" id="RHEA-COMP:11732"/>
        <dbReference type="Rhea" id="RHEA-COMP:11733"/>
        <dbReference type="ChEBI" id="CHEBI:13193"/>
        <dbReference type="ChEBI" id="CHEBI:15378"/>
        <dbReference type="ChEBI" id="CHEBI:17499"/>
        <dbReference type="ChEBI" id="CHEBI:29950"/>
        <dbReference type="ChEBI" id="CHEBI:30616"/>
        <dbReference type="ChEBI" id="CHEBI:33019"/>
        <dbReference type="ChEBI" id="CHEBI:61963"/>
        <dbReference type="ChEBI" id="CHEBI:87171"/>
        <dbReference type="ChEBI" id="CHEBI:87172"/>
        <dbReference type="ChEBI" id="CHEBI:456215"/>
        <dbReference type="EC" id="2.8.1.14"/>
    </reaction>
</comment>
<evidence type="ECO:0000313" key="16">
    <source>
        <dbReference type="Proteomes" id="UP000183567"/>
    </source>
</evidence>
<organism evidence="15 16">
    <name type="scientific">Rhizopogon vesiculosus</name>
    <dbReference type="NCBI Taxonomy" id="180088"/>
    <lineage>
        <taxon>Eukaryota</taxon>
        <taxon>Fungi</taxon>
        <taxon>Dikarya</taxon>
        <taxon>Basidiomycota</taxon>
        <taxon>Agaricomycotina</taxon>
        <taxon>Agaricomycetes</taxon>
        <taxon>Agaricomycetidae</taxon>
        <taxon>Boletales</taxon>
        <taxon>Suillineae</taxon>
        <taxon>Rhizopogonaceae</taxon>
        <taxon>Rhizopogon</taxon>
    </lineage>
</organism>
<keyword evidence="5" id="KW-0808">Transferase</keyword>
<comment type="similarity">
    <text evidence="2">Belongs to the MnmA/TRMU family.</text>
</comment>
<dbReference type="Proteomes" id="UP000183567">
    <property type="component" value="Unassembled WGS sequence"/>
</dbReference>
<feature type="domain" description="tRNA-specific 2-thiouridylase MnmA-like central" evidence="14">
    <location>
        <begin position="242"/>
        <end position="303"/>
    </location>
</feature>
<evidence type="ECO:0000313" key="15">
    <source>
        <dbReference type="EMBL" id="OJA19178.1"/>
    </source>
</evidence>
<dbReference type="Pfam" id="PF20259">
    <property type="entry name" value="tRNA_Me_trans_M"/>
    <property type="match status" value="1"/>
</dbReference>
<dbReference type="HAMAP" id="MF_00144">
    <property type="entry name" value="tRNA_thiouridyl_MnmA"/>
    <property type="match status" value="1"/>
</dbReference>
<dbReference type="EC" id="2.8.1.14" evidence="3"/>
<dbReference type="GO" id="GO:0005739">
    <property type="term" value="C:mitochondrion"/>
    <property type="evidence" value="ECO:0007669"/>
    <property type="project" value="TreeGrafter"/>
</dbReference>
<name>A0A1J8RBR0_9AGAM</name>
<evidence type="ECO:0000259" key="13">
    <source>
        <dbReference type="Pfam" id="PF20258"/>
    </source>
</evidence>
<accession>A0A1J8RBR0</accession>
<dbReference type="Gene3D" id="3.40.50.620">
    <property type="entry name" value="HUPs"/>
    <property type="match status" value="1"/>
</dbReference>
<dbReference type="SUPFAM" id="SSF50998">
    <property type="entry name" value="Quinoprotein alcohol dehydrogenase-like"/>
    <property type="match status" value="1"/>
</dbReference>
<dbReference type="InterPro" id="IPR046884">
    <property type="entry name" value="MnmA-like_central"/>
</dbReference>
<dbReference type="InterPro" id="IPR023382">
    <property type="entry name" value="MnmA-like_central_sf"/>
</dbReference>
<evidence type="ECO:0000256" key="12">
    <source>
        <dbReference type="PROSITE-ProRule" id="PRU00221"/>
    </source>
</evidence>
<dbReference type="InterPro" id="IPR011047">
    <property type="entry name" value="Quinoprotein_ADH-like_sf"/>
</dbReference>